<organism evidence="1 2">
    <name type="scientific">Candidatus Argoarchaeum ethanivorans</name>
    <dbReference type="NCBI Taxonomy" id="2608793"/>
    <lineage>
        <taxon>Archaea</taxon>
        <taxon>Methanobacteriati</taxon>
        <taxon>Methanobacteriota</taxon>
        <taxon>Stenosarchaea group</taxon>
        <taxon>Methanomicrobia</taxon>
        <taxon>Methanosarcinales</taxon>
        <taxon>Methanosarcinales incertae sedis</taxon>
        <taxon>GOM Arc I cluster</taxon>
        <taxon>Candidatus Argoarchaeum</taxon>
    </lineage>
</organism>
<dbReference type="AlphaFoldDB" id="A0A812A159"/>
<sequence length="373" mass="44166">MSRNIEEQLKNWDYLFSGIEYQEDIEEGEREKIINNWKRLRDDLGEDWLKNEKNDDHALRMYLFNRAPWSIRWVSELGFGISSLKNKENFDNIFKRLLSSREFRGAYYELRVALSLLKLGVSFEFLRPTNDKTPDIKTISATRPMFIEITKKNVPENYTLASKNYNRILNFLFSKTLEKNLDFCCDIQRPLSTPRSEKIMKEFEKLVELAKVSGIEHYHADEIDIYIFKRENISHVPKEKQVTQGRMPNFDENFRIKTTLKNKATQLENYSPGVLLIFDDLIWPSEDMELFYKNLVDELVVTVEEYPKLSALVVYIETYSAFDDDTFMRTGKNYISIKGYDKNLLRSRNKVIILNEFADCPLLQNEIEILKTI</sequence>
<dbReference type="EMBL" id="CAJHZY010000011">
    <property type="protein sequence ID" value="CAD7766760.1"/>
    <property type="molecule type" value="Genomic_DNA"/>
</dbReference>
<evidence type="ECO:0000313" key="1">
    <source>
        <dbReference type="EMBL" id="CAD7766760.1"/>
    </source>
</evidence>
<protein>
    <submittedName>
        <fullName evidence="1">Uncharacterized protein</fullName>
    </submittedName>
</protein>
<reference evidence="1" key="1">
    <citation type="submission" date="2020-12" db="EMBL/GenBank/DDBJ databases">
        <authorList>
            <person name="Hahn C.J."/>
            <person name="Laso-Perez R."/>
            <person name="Vulcano F."/>
            <person name="Vaziourakis K.-M."/>
            <person name="Stokke R."/>
            <person name="Steen I.H."/>
            <person name="Teske A."/>
            <person name="Boetius A."/>
            <person name="Liebeke M."/>
            <person name="Amann R."/>
            <person name="Knittel K."/>
        </authorList>
    </citation>
    <scope>NUCLEOTIDE SEQUENCE</scope>
    <source>
        <strain evidence="1">Gfbio:c6db26ca-90af-429b-aeed-0e3e8aed0b5e:GoM-Arc1_AMV-AAA_792_C10</strain>
    </source>
</reference>
<comment type="caution">
    <text evidence="1">The sequence shown here is derived from an EMBL/GenBank/DDBJ whole genome shotgun (WGS) entry which is preliminary data.</text>
</comment>
<gene>
    <name evidence="1" type="ORF">DNFNHJIP_00160</name>
</gene>
<accession>A0A812A159</accession>
<dbReference type="Proteomes" id="UP000614580">
    <property type="component" value="Unassembled WGS sequence"/>
</dbReference>
<proteinExistence type="predicted"/>
<evidence type="ECO:0000313" key="2">
    <source>
        <dbReference type="Proteomes" id="UP000614580"/>
    </source>
</evidence>
<name>A0A812A159_9EURY</name>